<dbReference type="PROSITE" id="PS00622">
    <property type="entry name" value="HTH_LUXR_1"/>
    <property type="match status" value="1"/>
</dbReference>
<protein>
    <submittedName>
        <fullName evidence="6">Two component transcriptional regulator, LuxR family</fullName>
    </submittedName>
</protein>
<sequence length="221" mass="24018">MQHKIRVGVVDDHPLYRDGVVFALESEPDMEVVAQGETANDAFQIAQGHAPDVLVLDMNLPGGGMNAIMKIAPRYPSTKILMLTVVDDQDEVRAALRKGARGYLLKGTGSSELVNAIRVVGKGQSYVSPSFAAQLILSRRADGSGMAEPPDRFPELSDREEKILMLILRGLSNRMIGDELGVAEKTVKGYVTAIMEKLQVRNRVEAAMVAAERLSQKQASS</sequence>
<dbReference type="Gene3D" id="3.40.50.2300">
    <property type="match status" value="1"/>
</dbReference>
<dbReference type="GO" id="GO:0000160">
    <property type="term" value="P:phosphorelay signal transduction system"/>
    <property type="evidence" value="ECO:0007669"/>
    <property type="project" value="InterPro"/>
</dbReference>
<evidence type="ECO:0000259" key="5">
    <source>
        <dbReference type="PROSITE" id="PS50110"/>
    </source>
</evidence>
<dbReference type="PRINTS" id="PR00038">
    <property type="entry name" value="HTHLUXR"/>
</dbReference>
<feature type="modified residue" description="4-aspartylphosphate" evidence="3">
    <location>
        <position position="57"/>
    </location>
</feature>
<feature type="domain" description="HTH luxR-type" evidence="4">
    <location>
        <begin position="149"/>
        <end position="214"/>
    </location>
</feature>
<keyword evidence="2" id="KW-0238">DNA-binding</keyword>
<evidence type="ECO:0000256" key="1">
    <source>
        <dbReference type="ARBA" id="ARBA00022553"/>
    </source>
</evidence>
<accession>A0A1G5KZ20</accession>
<dbReference type="InterPro" id="IPR011006">
    <property type="entry name" value="CheY-like_superfamily"/>
</dbReference>
<dbReference type="Pfam" id="PF00196">
    <property type="entry name" value="GerE"/>
    <property type="match status" value="1"/>
</dbReference>
<dbReference type="InterPro" id="IPR000792">
    <property type="entry name" value="Tscrpt_reg_LuxR_C"/>
</dbReference>
<dbReference type="EMBL" id="FMVJ01000012">
    <property type="protein sequence ID" value="SCZ05358.1"/>
    <property type="molecule type" value="Genomic_DNA"/>
</dbReference>
<dbReference type="CDD" id="cd17535">
    <property type="entry name" value="REC_NarL-like"/>
    <property type="match status" value="1"/>
</dbReference>
<dbReference type="PROSITE" id="PS50043">
    <property type="entry name" value="HTH_LUXR_2"/>
    <property type="match status" value="1"/>
</dbReference>
<evidence type="ECO:0000256" key="2">
    <source>
        <dbReference type="ARBA" id="ARBA00023125"/>
    </source>
</evidence>
<dbReference type="Pfam" id="PF00072">
    <property type="entry name" value="Response_reg"/>
    <property type="match status" value="1"/>
</dbReference>
<dbReference type="InterPro" id="IPR001789">
    <property type="entry name" value="Sig_transdc_resp-reg_receiver"/>
</dbReference>
<dbReference type="Proteomes" id="UP000199569">
    <property type="component" value="Unassembled WGS sequence"/>
</dbReference>
<dbReference type="SUPFAM" id="SSF46894">
    <property type="entry name" value="C-terminal effector domain of the bipartite response regulators"/>
    <property type="match status" value="1"/>
</dbReference>
<dbReference type="AlphaFoldDB" id="A0A1G5KZ20"/>
<reference evidence="7" key="1">
    <citation type="submission" date="2016-10" db="EMBL/GenBank/DDBJ databases">
        <authorList>
            <person name="Varghese N."/>
            <person name="Submissions S."/>
        </authorList>
    </citation>
    <scope>NUCLEOTIDE SEQUENCE [LARGE SCALE GENOMIC DNA]</scope>
    <source>
        <strain evidence="7">CGMCC 1.7666</strain>
    </source>
</reference>
<dbReference type="SUPFAM" id="SSF52172">
    <property type="entry name" value="CheY-like"/>
    <property type="match status" value="1"/>
</dbReference>
<dbReference type="OrthoDB" id="9814495at2"/>
<dbReference type="InterPro" id="IPR058245">
    <property type="entry name" value="NreC/VraR/RcsB-like_REC"/>
</dbReference>
<dbReference type="SMART" id="SM00421">
    <property type="entry name" value="HTH_LUXR"/>
    <property type="match status" value="1"/>
</dbReference>
<dbReference type="PROSITE" id="PS50110">
    <property type="entry name" value="RESPONSE_REGULATORY"/>
    <property type="match status" value="1"/>
</dbReference>
<evidence type="ECO:0000313" key="7">
    <source>
        <dbReference type="Proteomes" id="UP000199569"/>
    </source>
</evidence>
<dbReference type="GO" id="GO:0003677">
    <property type="term" value="F:DNA binding"/>
    <property type="evidence" value="ECO:0007669"/>
    <property type="project" value="UniProtKB-KW"/>
</dbReference>
<gene>
    <name evidence="6" type="ORF">SAMN02927923_03713</name>
</gene>
<evidence type="ECO:0000313" key="6">
    <source>
        <dbReference type="EMBL" id="SCZ05358.1"/>
    </source>
</evidence>
<keyword evidence="1 3" id="KW-0597">Phosphoprotein</keyword>
<keyword evidence="7" id="KW-1185">Reference proteome</keyword>
<dbReference type="RefSeq" id="WP_091137932.1">
    <property type="nucleotide sequence ID" value="NZ_FMVJ01000012.1"/>
</dbReference>
<feature type="domain" description="Response regulatory" evidence="5">
    <location>
        <begin position="6"/>
        <end position="121"/>
    </location>
</feature>
<evidence type="ECO:0000256" key="3">
    <source>
        <dbReference type="PROSITE-ProRule" id="PRU00169"/>
    </source>
</evidence>
<dbReference type="SMART" id="SM00448">
    <property type="entry name" value="REC"/>
    <property type="match status" value="1"/>
</dbReference>
<dbReference type="GO" id="GO:0006355">
    <property type="term" value="P:regulation of DNA-templated transcription"/>
    <property type="evidence" value="ECO:0007669"/>
    <property type="project" value="InterPro"/>
</dbReference>
<proteinExistence type="predicted"/>
<dbReference type="InterPro" id="IPR039420">
    <property type="entry name" value="WalR-like"/>
</dbReference>
<dbReference type="PANTHER" id="PTHR43214">
    <property type="entry name" value="TWO-COMPONENT RESPONSE REGULATOR"/>
    <property type="match status" value="1"/>
</dbReference>
<name>A0A1G5KZ20_9HYPH</name>
<evidence type="ECO:0000259" key="4">
    <source>
        <dbReference type="PROSITE" id="PS50043"/>
    </source>
</evidence>
<dbReference type="InterPro" id="IPR016032">
    <property type="entry name" value="Sig_transdc_resp-reg_C-effctor"/>
</dbReference>
<dbReference type="CDD" id="cd06170">
    <property type="entry name" value="LuxR_C_like"/>
    <property type="match status" value="1"/>
</dbReference>
<organism evidence="6 7">
    <name type="scientific">Microvirga guangxiensis</name>
    <dbReference type="NCBI Taxonomy" id="549386"/>
    <lineage>
        <taxon>Bacteria</taxon>
        <taxon>Pseudomonadati</taxon>
        <taxon>Pseudomonadota</taxon>
        <taxon>Alphaproteobacteria</taxon>
        <taxon>Hyphomicrobiales</taxon>
        <taxon>Methylobacteriaceae</taxon>
        <taxon>Microvirga</taxon>
    </lineage>
</organism>
<dbReference type="STRING" id="549386.SAMN02927923_03713"/>